<reference evidence="1 2" key="1">
    <citation type="submission" date="2019-12" db="EMBL/GenBank/DDBJ databases">
        <title>Microbes associate with the intestines of laboratory mice.</title>
        <authorList>
            <person name="Navarre W."/>
            <person name="Wong E."/>
        </authorList>
    </citation>
    <scope>NUCLEOTIDE SEQUENCE [LARGE SCALE GENOMIC DNA]</scope>
    <source>
        <strain evidence="1 2">NM82_D38</strain>
    </source>
</reference>
<dbReference type="AlphaFoldDB" id="A0A6L6YJA9"/>
<dbReference type="Proteomes" id="UP000472580">
    <property type="component" value="Unassembled WGS sequence"/>
</dbReference>
<sequence length="76" mass="8787">MAELKDTIDLMLSEDPIERLNAEYQQLTIRADKLFGFIQMIKKGKVAKPANFSLLKKQLSIMSSYKKILEERISLL</sequence>
<dbReference type="InterPro" id="IPR054052">
    <property type="entry name" value="Y16Q-like"/>
</dbReference>
<dbReference type="OrthoDB" id="3236584at2"/>
<dbReference type="EMBL" id="WSRP01000016">
    <property type="protein sequence ID" value="MVX56839.1"/>
    <property type="molecule type" value="Genomic_DNA"/>
</dbReference>
<protein>
    <recommendedName>
        <fullName evidence="3">50S ribosomal protein L29</fullName>
    </recommendedName>
</protein>
<comment type="caution">
    <text evidence="1">The sequence shown here is derived from an EMBL/GenBank/DDBJ whole genome shotgun (WGS) entry which is preliminary data.</text>
</comment>
<organism evidence="1 2">
    <name type="scientific">Parasutterella muris</name>
    <dbReference type="NCBI Taxonomy" id="2565572"/>
    <lineage>
        <taxon>Bacteria</taxon>
        <taxon>Pseudomonadati</taxon>
        <taxon>Pseudomonadota</taxon>
        <taxon>Betaproteobacteria</taxon>
        <taxon>Burkholderiales</taxon>
        <taxon>Sutterellaceae</taxon>
        <taxon>Parasutterella</taxon>
    </lineage>
</organism>
<gene>
    <name evidence="1" type="ORF">E5987_06395</name>
</gene>
<proteinExistence type="predicted"/>
<name>A0A6L6YJA9_9BURK</name>
<evidence type="ECO:0000313" key="2">
    <source>
        <dbReference type="Proteomes" id="UP000472580"/>
    </source>
</evidence>
<dbReference type="Pfam" id="PF21825">
    <property type="entry name" value="crAss001_48"/>
    <property type="match status" value="1"/>
</dbReference>
<keyword evidence="2" id="KW-1185">Reference proteome</keyword>
<evidence type="ECO:0008006" key="3">
    <source>
        <dbReference type="Google" id="ProtNLM"/>
    </source>
</evidence>
<evidence type="ECO:0000313" key="1">
    <source>
        <dbReference type="EMBL" id="MVX56839.1"/>
    </source>
</evidence>
<accession>A0A6L6YJA9</accession>
<dbReference type="RefSeq" id="WP_160335269.1">
    <property type="nucleotide sequence ID" value="NZ_WSRP01000016.1"/>
</dbReference>